<evidence type="ECO:0000256" key="2">
    <source>
        <dbReference type="SAM" id="MobiDB-lite"/>
    </source>
</evidence>
<dbReference type="PANTHER" id="PTHR12877">
    <property type="entry name" value="RHO GUANINE NUCLEOTIDE EXCHANGE FACTOR"/>
    <property type="match status" value="1"/>
</dbReference>
<dbReference type="Gene3D" id="1.20.900.10">
    <property type="entry name" value="Dbl homology (DH) domain"/>
    <property type="match status" value="1"/>
</dbReference>
<dbReference type="GO" id="GO:0051056">
    <property type="term" value="P:regulation of small GTPase mediated signal transduction"/>
    <property type="evidence" value="ECO:0007669"/>
    <property type="project" value="UniProtKB-ARBA"/>
</dbReference>
<organism evidence="5 6">
    <name type="scientific">Gasterosteus aculeatus aculeatus</name>
    <name type="common">three-spined stickleback</name>
    <dbReference type="NCBI Taxonomy" id="481459"/>
    <lineage>
        <taxon>Eukaryota</taxon>
        <taxon>Metazoa</taxon>
        <taxon>Chordata</taxon>
        <taxon>Craniata</taxon>
        <taxon>Vertebrata</taxon>
        <taxon>Euteleostomi</taxon>
        <taxon>Actinopterygii</taxon>
        <taxon>Neopterygii</taxon>
        <taxon>Teleostei</taxon>
        <taxon>Neoteleostei</taxon>
        <taxon>Acanthomorphata</taxon>
        <taxon>Eupercaria</taxon>
        <taxon>Perciformes</taxon>
        <taxon>Cottioidei</taxon>
        <taxon>Gasterosteales</taxon>
        <taxon>Gasterosteidae</taxon>
        <taxon>Gasterosteus</taxon>
    </lineage>
</organism>
<dbReference type="PANTHER" id="PTHR12877:SF14">
    <property type="entry name" value="RHO GUANINE NUCLEOTIDE EXCHANGE FACTOR 10"/>
    <property type="match status" value="1"/>
</dbReference>
<keyword evidence="3" id="KW-0812">Transmembrane</keyword>
<dbReference type="SMART" id="SM00325">
    <property type="entry name" value="RhoGEF"/>
    <property type="match status" value="1"/>
</dbReference>
<feature type="transmembrane region" description="Helical" evidence="3">
    <location>
        <begin position="477"/>
        <end position="501"/>
    </location>
</feature>
<evidence type="ECO:0000256" key="1">
    <source>
        <dbReference type="ARBA" id="ARBA00022658"/>
    </source>
</evidence>
<dbReference type="GO" id="GO:0051496">
    <property type="term" value="P:positive regulation of stress fiber assembly"/>
    <property type="evidence" value="ECO:0007669"/>
    <property type="project" value="UniProtKB-ARBA"/>
</dbReference>
<keyword evidence="6" id="KW-1185">Reference proteome</keyword>
<dbReference type="Proteomes" id="UP000007635">
    <property type="component" value="Chromosome XV"/>
</dbReference>
<feature type="region of interest" description="Disordered" evidence="2">
    <location>
        <begin position="733"/>
        <end position="773"/>
    </location>
</feature>
<keyword evidence="3" id="KW-0472">Membrane</keyword>
<feature type="domain" description="DH" evidence="4">
    <location>
        <begin position="54"/>
        <end position="241"/>
    </location>
</feature>
<dbReference type="GO" id="GO:0005085">
    <property type="term" value="F:guanyl-nucleotide exchange factor activity"/>
    <property type="evidence" value="ECO:0007669"/>
    <property type="project" value="UniProtKB-KW"/>
</dbReference>
<reference evidence="5 6" key="1">
    <citation type="journal article" date="2021" name="G3 (Bethesda)">
        <title>Improved contiguity of the threespine stickleback genome using long-read sequencing.</title>
        <authorList>
            <person name="Nath S."/>
            <person name="Shaw D.E."/>
            <person name="White M.A."/>
        </authorList>
    </citation>
    <scope>NUCLEOTIDE SEQUENCE [LARGE SCALE GENOMIC DNA]</scope>
    <source>
        <strain evidence="5 6">Lake Benthic</strain>
    </source>
</reference>
<keyword evidence="3" id="KW-1133">Transmembrane helix</keyword>
<dbReference type="InterPro" id="IPR039919">
    <property type="entry name" value="ARHGEF10/ARHGEF17"/>
</dbReference>
<dbReference type="GO" id="GO:0030036">
    <property type="term" value="P:actin cytoskeleton organization"/>
    <property type="evidence" value="ECO:0007669"/>
    <property type="project" value="TreeGrafter"/>
</dbReference>
<protein>
    <submittedName>
        <fullName evidence="5">Rho guanine nucleotide exchange factor 10</fullName>
    </submittedName>
</protein>
<dbReference type="Pfam" id="PF00621">
    <property type="entry name" value="RhoGEF"/>
    <property type="match status" value="1"/>
</dbReference>
<dbReference type="InterPro" id="IPR035899">
    <property type="entry name" value="DBL_dom_sf"/>
</dbReference>
<dbReference type="GO" id="GO:0005737">
    <property type="term" value="C:cytoplasm"/>
    <property type="evidence" value="ECO:0007669"/>
    <property type="project" value="UniProtKB-ARBA"/>
</dbReference>
<dbReference type="Pfam" id="PF19057">
    <property type="entry name" value="PH_19"/>
    <property type="match status" value="1"/>
</dbReference>
<dbReference type="Pfam" id="PF19056">
    <property type="entry name" value="WD40_2"/>
    <property type="match status" value="2"/>
</dbReference>
<dbReference type="CDD" id="cd00160">
    <property type="entry name" value="RhoGEF"/>
    <property type="match status" value="1"/>
</dbReference>
<dbReference type="SUPFAM" id="SSF48065">
    <property type="entry name" value="DBL homology domain (DH-domain)"/>
    <property type="match status" value="1"/>
</dbReference>
<evidence type="ECO:0000259" key="4">
    <source>
        <dbReference type="PROSITE" id="PS50010"/>
    </source>
</evidence>
<evidence type="ECO:0000256" key="3">
    <source>
        <dbReference type="SAM" id="Phobius"/>
    </source>
</evidence>
<dbReference type="GeneTree" id="ENSGT00940000153798"/>
<keyword evidence="1" id="KW-0344">Guanine-nucleotide releasing factor</keyword>
<reference evidence="5" key="2">
    <citation type="submission" date="2025-08" db="UniProtKB">
        <authorList>
            <consortium name="Ensembl"/>
        </authorList>
    </citation>
    <scope>IDENTIFICATION</scope>
</reference>
<name>A0AAQ4PVM4_GASAC</name>
<feature type="transmembrane region" description="Helical" evidence="3">
    <location>
        <begin position="616"/>
        <end position="633"/>
    </location>
</feature>
<dbReference type="PROSITE" id="PS50010">
    <property type="entry name" value="DH_2"/>
    <property type="match status" value="1"/>
</dbReference>
<dbReference type="GO" id="GO:0005813">
    <property type="term" value="C:centrosome"/>
    <property type="evidence" value="ECO:0007669"/>
    <property type="project" value="TreeGrafter"/>
</dbReference>
<dbReference type="FunFam" id="1.20.900.10:FF:000003">
    <property type="entry name" value="Rho guanine nucleotide exchange factor 10 like"/>
    <property type="match status" value="1"/>
</dbReference>
<proteinExistence type="predicted"/>
<dbReference type="AlphaFoldDB" id="A0AAQ4PVM4"/>
<dbReference type="Ensembl" id="ENSGACT00000040353.1">
    <property type="protein sequence ID" value="ENSGACP00000042273.1"/>
    <property type="gene ID" value="ENSGACG00000032517.1"/>
</dbReference>
<sequence length="876" mass="97223">MFPSADVPLPASSSERKSVFLEDEESELFIEVDCFNVEPVLCPPPPGLSQQQLVRRCILGSILESEKNYLDALKRILEQYEKPLSQLEPRLLSDRKLKMTFYRVREILQCHFLFQIALASRVAEWDSLEMIGDVFVASFSKSMLLDAYSEYVNNFSTAMAVVRKTCASKPGFLEFLKHRQETSSDRMTLYGLMMKPIQRFPQFILLLQDMLKNTPAGHADRLPLQMALAELETLAEKLNEKKREADQRCEIRHIAKAMNERYLNKLLSNGSRYLIRSDDMVETVYNERGEVIKTKERRLFLLNDVLMCATANFCGKSVASHSFQATPSVKAVDYWRKKHFEKCRVCVCVCVCVRFSVDKLYMGPGQLYQDLQNLIHDLSLVNQISSLIHSLKGNYQNVNSAVAQDWVSGLQRLILKKEEEIRAADRCRIQLQLPGKHDKSGRPTYFSAVFNTLSPATKQSWITNLQMAKLALGTVRLLFSLFCLYCTIHAVCVCLIFFSFLHKTILVFFQVASCTNQMGQISIVAMQSSSPKVTECFNVESRILCMAYVPAEQPQEDGESKIHENADAPAAKASDSPSVCLGMEEGRYSTSHNVCPCVSAPSPLIQRQLEVHQEEGMVVSHMVVAGVGIWIAFSSGSTLRLFHTETLEHLQDINIATPVHNTLPGNQRVSVSSLLVCHGLLLVGTNLGVTVALSVPRLQGIPKVTGRGMVSLHAHNGPVKFLSVAAAVCNRPPVPSASTPPTSLQPTETDGGDGENPRAPSDSDSAPTAPQRGVWLGEAGCTSMALQDSLSSSSCGSLAPSQGSLEHGPEDGALYDVLHDPAHHRRGRRASKVDVSSLLVVSGGLGHRRVNRKTKQSRHEDTTSTIFIWQIPLLNM</sequence>
<evidence type="ECO:0000313" key="5">
    <source>
        <dbReference type="Ensembl" id="ENSGACP00000042273.1"/>
    </source>
</evidence>
<accession>A0AAQ4PVM4</accession>
<evidence type="ECO:0000313" key="6">
    <source>
        <dbReference type="Proteomes" id="UP000007635"/>
    </source>
</evidence>
<dbReference type="GO" id="GO:0090307">
    <property type="term" value="P:mitotic spindle assembly"/>
    <property type="evidence" value="ECO:0007669"/>
    <property type="project" value="TreeGrafter"/>
</dbReference>
<reference evidence="5" key="3">
    <citation type="submission" date="2025-09" db="UniProtKB">
        <authorList>
            <consortium name="Ensembl"/>
        </authorList>
    </citation>
    <scope>IDENTIFICATION</scope>
</reference>
<dbReference type="InterPro" id="IPR000219">
    <property type="entry name" value="DH_dom"/>
</dbReference>